<comment type="caution">
    <text evidence="1">The sequence shown here is derived from an EMBL/GenBank/DDBJ whole genome shotgun (WGS) entry which is preliminary data.</text>
</comment>
<protein>
    <submittedName>
        <fullName evidence="1">Uncharacterized protein</fullName>
    </submittedName>
</protein>
<keyword evidence="2" id="KW-1185">Reference proteome</keyword>
<name>A0ACB0INH4_TRIPR</name>
<reference evidence="1" key="1">
    <citation type="submission" date="2023-10" db="EMBL/GenBank/DDBJ databases">
        <authorList>
            <person name="Rodriguez Cubillos JULIANA M."/>
            <person name="De Vega J."/>
        </authorList>
    </citation>
    <scope>NUCLEOTIDE SEQUENCE</scope>
</reference>
<dbReference type="EMBL" id="CASHSV030000001">
    <property type="protein sequence ID" value="CAJ2633447.1"/>
    <property type="molecule type" value="Genomic_DNA"/>
</dbReference>
<dbReference type="Proteomes" id="UP001177021">
    <property type="component" value="Unassembled WGS sequence"/>
</dbReference>
<evidence type="ECO:0000313" key="1">
    <source>
        <dbReference type="EMBL" id="CAJ2633447.1"/>
    </source>
</evidence>
<sequence length="74" mass="8063">MLRSITKGLSLVSTMSPANQVLWRTCSRLHSCSIVVTMANLCTLNSSFNAESGNGTATLQPSFTTLWLLRISPF</sequence>
<proteinExistence type="predicted"/>
<evidence type="ECO:0000313" key="2">
    <source>
        <dbReference type="Proteomes" id="UP001177021"/>
    </source>
</evidence>
<organism evidence="1 2">
    <name type="scientific">Trifolium pratense</name>
    <name type="common">Red clover</name>
    <dbReference type="NCBI Taxonomy" id="57577"/>
    <lineage>
        <taxon>Eukaryota</taxon>
        <taxon>Viridiplantae</taxon>
        <taxon>Streptophyta</taxon>
        <taxon>Embryophyta</taxon>
        <taxon>Tracheophyta</taxon>
        <taxon>Spermatophyta</taxon>
        <taxon>Magnoliopsida</taxon>
        <taxon>eudicotyledons</taxon>
        <taxon>Gunneridae</taxon>
        <taxon>Pentapetalae</taxon>
        <taxon>rosids</taxon>
        <taxon>fabids</taxon>
        <taxon>Fabales</taxon>
        <taxon>Fabaceae</taxon>
        <taxon>Papilionoideae</taxon>
        <taxon>50 kb inversion clade</taxon>
        <taxon>NPAAA clade</taxon>
        <taxon>Hologalegina</taxon>
        <taxon>IRL clade</taxon>
        <taxon>Trifolieae</taxon>
        <taxon>Trifolium</taxon>
    </lineage>
</organism>
<accession>A0ACB0INH4</accession>
<gene>
    <name evidence="1" type="ORF">MILVUS5_LOCUS4559</name>
</gene>